<proteinExistence type="predicted"/>
<organism evidence="1 2">
    <name type="scientific">Cellulomonas fimi (strain ATCC 484 / DSM 20113 / JCM 1341 / CCUG 24087 / LMG 16345 / NBRC 15513 / NCIMB 8980 / NCTC 7547 / NRS-133)</name>
    <dbReference type="NCBI Taxonomy" id="590998"/>
    <lineage>
        <taxon>Bacteria</taxon>
        <taxon>Bacillati</taxon>
        <taxon>Actinomycetota</taxon>
        <taxon>Actinomycetes</taxon>
        <taxon>Micrococcales</taxon>
        <taxon>Cellulomonadaceae</taxon>
        <taxon>Cellulomonas</taxon>
    </lineage>
</organism>
<protein>
    <submittedName>
        <fullName evidence="1">Uncharacterized protein</fullName>
    </submittedName>
</protein>
<evidence type="ECO:0000313" key="2">
    <source>
        <dbReference type="Proteomes" id="UP000008460"/>
    </source>
</evidence>
<evidence type="ECO:0000313" key="1">
    <source>
        <dbReference type="EMBL" id="AEE47501.1"/>
    </source>
</evidence>
<reference evidence="1 2" key="1">
    <citation type="submission" date="2011-04" db="EMBL/GenBank/DDBJ databases">
        <title>Complete sequence of Cellulomonas fimi ATCC 484.</title>
        <authorList>
            <consortium name="US DOE Joint Genome Institute"/>
            <person name="Lucas S."/>
            <person name="Han J."/>
            <person name="Lapidus A."/>
            <person name="Cheng J.-F."/>
            <person name="Goodwin L."/>
            <person name="Pitluck S."/>
            <person name="Peters L."/>
            <person name="Chertkov O."/>
            <person name="Detter J.C."/>
            <person name="Han C."/>
            <person name="Tapia R."/>
            <person name="Land M."/>
            <person name="Hauser L."/>
            <person name="Kyrpides N."/>
            <person name="Ivanova N."/>
            <person name="Ovchinnikova G."/>
            <person name="Pagani I."/>
            <person name="Mead D."/>
            <person name="Brumm P."/>
            <person name="Woyke T."/>
        </authorList>
    </citation>
    <scope>NUCLEOTIDE SEQUENCE [LARGE SCALE GENOMIC DNA]</scope>
    <source>
        <strain evidence="2">ATCC 484 / DSM 20113 / JCM 1341 / NBRC 15513 / NCIMB 8980 / NCTC 7547</strain>
    </source>
</reference>
<dbReference type="eggNOG" id="ENOG5033NZU">
    <property type="taxonomic scope" value="Bacteria"/>
</dbReference>
<dbReference type="AlphaFoldDB" id="F4H1T1"/>
<dbReference type="HOGENOM" id="CLU_1861619_0_0_11"/>
<keyword evidence="2" id="KW-1185">Reference proteome</keyword>
<name>F4H1T1_CELFA</name>
<dbReference type="RefSeq" id="WP_013772525.1">
    <property type="nucleotide sequence ID" value="NC_015514.1"/>
</dbReference>
<dbReference type="EMBL" id="CP002666">
    <property type="protein sequence ID" value="AEE47501.1"/>
    <property type="molecule type" value="Genomic_DNA"/>
</dbReference>
<dbReference type="KEGG" id="cfi:Celf_3388"/>
<dbReference type="Proteomes" id="UP000008460">
    <property type="component" value="Chromosome"/>
</dbReference>
<gene>
    <name evidence="1" type="ordered locus">Celf_3388</name>
</gene>
<accession>F4H1T1</accession>
<dbReference type="STRING" id="590998.Celf_3388"/>
<sequence>MTPPTEQRVRDLRLDRRALRAERARVGWWRRLVRARLDLAVAQVARPQTLGEDVAFQLPVDVGVDVPRPTELAAVLTGTPSSELVTLDELRALDAQLARYEEGVTTALSDATEQLITRLAVDPGTTTACLQEPIGRV</sequence>